<dbReference type="STRING" id="317025.Tcr_1376"/>
<evidence type="ECO:0000256" key="5">
    <source>
        <dbReference type="PROSITE-ProRule" id="PRU00277"/>
    </source>
</evidence>
<protein>
    <recommendedName>
        <fullName evidence="6">Peptidyl-prolyl cis-trans isomerase</fullName>
        <ecNumber evidence="6">5.2.1.8</ecNumber>
    </recommendedName>
</protein>
<dbReference type="InterPro" id="IPR046357">
    <property type="entry name" value="PPIase_dom_sf"/>
</dbReference>
<dbReference type="PROSITE" id="PS50059">
    <property type="entry name" value="FKBP_PPIASE"/>
    <property type="match status" value="1"/>
</dbReference>
<dbReference type="GO" id="GO:0003755">
    <property type="term" value="F:peptidyl-prolyl cis-trans isomerase activity"/>
    <property type="evidence" value="ECO:0007669"/>
    <property type="project" value="UniProtKB-UniRule"/>
</dbReference>
<dbReference type="SUPFAM" id="SSF54534">
    <property type="entry name" value="FKBP-like"/>
    <property type="match status" value="1"/>
</dbReference>
<evidence type="ECO:0000256" key="4">
    <source>
        <dbReference type="ARBA" id="ARBA00023235"/>
    </source>
</evidence>
<sequence length="148" mass="16341">MNPENVKTVQENSQVEITFKLSLLDGTLVEKTEEDEVFAFQIGDGQFLNNLDELLIGLEVGTTGKFTLMPEQAFGLPDPVNFQTMPKSDFPSDMPLEEGYVIGFNTPTGEEVPATIYDVKDNDVVIDFNHPLAGQVIVFEAKIEAILS</sequence>
<comment type="similarity">
    <text evidence="2 6">Belongs to the FKBP-type PPIase family.</text>
</comment>
<dbReference type="InterPro" id="IPR001179">
    <property type="entry name" value="PPIase_FKBP_dom"/>
</dbReference>
<dbReference type="Gene3D" id="3.10.50.40">
    <property type="match status" value="1"/>
</dbReference>
<gene>
    <name evidence="8" type="ordered locus">Tcr_1376</name>
</gene>
<dbReference type="eggNOG" id="COG1047">
    <property type="taxonomic scope" value="Bacteria"/>
</dbReference>
<evidence type="ECO:0000259" key="7">
    <source>
        <dbReference type="PROSITE" id="PS50059"/>
    </source>
</evidence>
<organism evidence="8">
    <name type="scientific">Hydrogenovibrio crunogenus (strain DSM 25203 / XCL-2)</name>
    <name type="common">Thiomicrospira crunogena</name>
    <dbReference type="NCBI Taxonomy" id="317025"/>
    <lineage>
        <taxon>Bacteria</taxon>
        <taxon>Pseudomonadati</taxon>
        <taxon>Pseudomonadota</taxon>
        <taxon>Gammaproteobacteria</taxon>
        <taxon>Thiotrichales</taxon>
        <taxon>Piscirickettsiaceae</taxon>
        <taxon>Hydrogenovibrio</taxon>
    </lineage>
</organism>
<dbReference type="PANTHER" id="PTHR47861">
    <property type="entry name" value="FKBP-TYPE PEPTIDYL-PROLYL CIS-TRANS ISOMERASE SLYD"/>
    <property type="match status" value="1"/>
</dbReference>
<name>Q31FV2_HYDCU</name>
<accession>Q31FV2</accession>
<dbReference type="KEGG" id="tcx:Tcr_1376"/>
<dbReference type="PANTHER" id="PTHR47861:SF4">
    <property type="entry name" value="FKBP-TYPE 16 KDA PEPTIDYL-PROLYL CIS-TRANS ISOMERASE"/>
    <property type="match status" value="1"/>
</dbReference>
<keyword evidence="3 5" id="KW-0697">Rotamase</keyword>
<dbReference type="HOGENOM" id="CLU_098197_3_0_6"/>
<evidence type="ECO:0000256" key="6">
    <source>
        <dbReference type="RuleBase" id="RU003915"/>
    </source>
</evidence>
<feature type="domain" description="PPIase FKBP-type" evidence="7">
    <location>
        <begin position="12"/>
        <end position="75"/>
    </location>
</feature>
<reference evidence="8" key="1">
    <citation type="submission" date="2006-07" db="EMBL/GenBank/DDBJ databases">
        <title>Complete sequence of Thiomicrospira crunogena XCL-2.</title>
        <authorList>
            <consortium name="US DOE Joint Genome Institute"/>
            <person name="Copeland A."/>
            <person name="Lucas S."/>
            <person name="Lapidus A."/>
            <person name="Barry K."/>
            <person name="Detter J.C."/>
            <person name="Glavina del Rio T."/>
            <person name="Hammon N."/>
            <person name="Israni S."/>
            <person name="Dalin E."/>
            <person name="Tice H."/>
            <person name="Pitluck S."/>
            <person name="Chain P."/>
            <person name="Malfatti S."/>
            <person name="Shin M."/>
            <person name="Vergez L."/>
            <person name="Schmutz J."/>
            <person name="Larimer F."/>
            <person name="Land M."/>
            <person name="Hauser L."/>
            <person name="Kyrpides N."/>
            <person name="Lykidis A."/>
            <person name="Scott K.M."/>
            <person name="Sievert S."/>
            <person name="Kerfeld C."/>
            <person name="Freyermuth S."/>
            <person name="Dobrinski K."/>
            <person name="Boller A."/>
            <person name="Fitzpatrick K."/>
            <person name="Thoma P."/>
            <person name="Moore J."/>
            <person name="Richardson P."/>
        </authorList>
    </citation>
    <scope>NUCLEOTIDE SEQUENCE</scope>
    <source>
        <strain evidence="8">XCL-2</strain>
    </source>
</reference>
<dbReference type="OrthoDB" id="9808891at2"/>
<evidence type="ECO:0000313" key="8">
    <source>
        <dbReference type="EMBL" id="ABB41971.1"/>
    </source>
</evidence>
<comment type="catalytic activity">
    <reaction evidence="1 5 6">
        <text>[protein]-peptidylproline (omega=180) = [protein]-peptidylproline (omega=0)</text>
        <dbReference type="Rhea" id="RHEA:16237"/>
        <dbReference type="Rhea" id="RHEA-COMP:10747"/>
        <dbReference type="Rhea" id="RHEA-COMP:10748"/>
        <dbReference type="ChEBI" id="CHEBI:83833"/>
        <dbReference type="ChEBI" id="CHEBI:83834"/>
        <dbReference type="EC" id="5.2.1.8"/>
    </reaction>
</comment>
<evidence type="ECO:0000256" key="1">
    <source>
        <dbReference type="ARBA" id="ARBA00000971"/>
    </source>
</evidence>
<evidence type="ECO:0000256" key="2">
    <source>
        <dbReference type="ARBA" id="ARBA00006577"/>
    </source>
</evidence>
<dbReference type="Pfam" id="PF00254">
    <property type="entry name" value="FKBP_C"/>
    <property type="match status" value="1"/>
</dbReference>
<proteinExistence type="inferred from homology"/>
<dbReference type="EMBL" id="CP000109">
    <property type="protein sequence ID" value="ABB41971.1"/>
    <property type="molecule type" value="Genomic_DNA"/>
</dbReference>
<evidence type="ECO:0000256" key="3">
    <source>
        <dbReference type="ARBA" id="ARBA00023110"/>
    </source>
</evidence>
<dbReference type="EC" id="5.2.1.8" evidence="6"/>
<dbReference type="AlphaFoldDB" id="Q31FV2"/>
<keyword evidence="4 5" id="KW-0413">Isomerase</keyword>